<evidence type="ECO:0000256" key="1">
    <source>
        <dbReference type="ARBA" id="ARBA00001936"/>
    </source>
</evidence>
<dbReference type="GO" id="GO:0016020">
    <property type="term" value="C:membrane"/>
    <property type="evidence" value="ECO:0007669"/>
    <property type="project" value="UniProtKB-SubCell"/>
</dbReference>
<comment type="subunit">
    <text evidence="21">Monomer. Interacts with PAK6. Interacts with the phosphorylated form of IKBKB/IKKB.</text>
</comment>
<evidence type="ECO:0000256" key="16">
    <source>
        <dbReference type="ARBA" id="ARBA00023136"/>
    </source>
</evidence>
<feature type="compositionally biased region" description="Polar residues" evidence="25">
    <location>
        <begin position="1"/>
        <end position="13"/>
    </location>
</feature>
<dbReference type="PROSITE" id="PS51746">
    <property type="entry name" value="PPM_2"/>
    <property type="match status" value="1"/>
</dbReference>
<evidence type="ECO:0000256" key="8">
    <source>
        <dbReference type="ARBA" id="ARBA00022499"/>
    </source>
</evidence>
<evidence type="ECO:0000256" key="3">
    <source>
        <dbReference type="ARBA" id="ARBA00004514"/>
    </source>
</evidence>
<feature type="compositionally biased region" description="Polar residues" evidence="25">
    <location>
        <begin position="703"/>
        <end position="712"/>
    </location>
</feature>
<dbReference type="GO" id="GO:0004722">
    <property type="term" value="F:protein serine/threonine phosphatase activity"/>
    <property type="evidence" value="ECO:0007669"/>
    <property type="project" value="UniProtKB-EC"/>
</dbReference>
<evidence type="ECO:0000256" key="12">
    <source>
        <dbReference type="ARBA" id="ARBA00022801"/>
    </source>
</evidence>
<dbReference type="Pfam" id="PF00481">
    <property type="entry name" value="PP2C"/>
    <property type="match status" value="1"/>
</dbReference>
<dbReference type="FunFam" id="3.60.40.10:FF:000001">
    <property type="entry name" value="protein phosphatase 1B isoform X1"/>
    <property type="match status" value="1"/>
</dbReference>
<evidence type="ECO:0000313" key="28">
    <source>
        <dbReference type="Proteomes" id="UP000250572"/>
    </source>
</evidence>
<evidence type="ECO:0000256" key="19">
    <source>
        <dbReference type="ARBA" id="ARBA00047761"/>
    </source>
</evidence>
<dbReference type="PROSITE" id="PS01032">
    <property type="entry name" value="PPM_1"/>
    <property type="match status" value="1"/>
</dbReference>
<evidence type="ECO:0000256" key="13">
    <source>
        <dbReference type="ARBA" id="ARBA00022842"/>
    </source>
</evidence>
<dbReference type="InterPro" id="IPR015655">
    <property type="entry name" value="PP2C"/>
</dbReference>
<dbReference type="FunFam" id="1.10.10.430:FF:000001">
    <property type="entry name" value="protein phosphatase 1B isoform X1"/>
    <property type="match status" value="1"/>
</dbReference>
<comment type="catalytic activity">
    <reaction evidence="19">
        <text>O-phospho-L-seryl-[protein] + H2O = L-seryl-[protein] + phosphate</text>
        <dbReference type="Rhea" id="RHEA:20629"/>
        <dbReference type="Rhea" id="RHEA-COMP:9863"/>
        <dbReference type="Rhea" id="RHEA-COMP:11604"/>
        <dbReference type="ChEBI" id="CHEBI:15377"/>
        <dbReference type="ChEBI" id="CHEBI:29999"/>
        <dbReference type="ChEBI" id="CHEBI:43474"/>
        <dbReference type="ChEBI" id="CHEBI:83421"/>
        <dbReference type="EC" id="3.1.3.16"/>
    </reaction>
</comment>
<evidence type="ECO:0000256" key="15">
    <source>
        <dbReference type="ARBA" id="ARBA00022912"/>
    </source>
</evidence>
<feature type="compositionally biased region" description="Basic residues" evidence="25">
    <location>
        <begin position="19"/>
        <end position="33"/>
    </location>
</feature>
<comment type="subcellular location">
    <subcellularLocation>
        <location evidence="3">Cytoplasm</location>
        <location evidence="3">Cytosol</location>
    </subcellularLocation>
    <subcellularLocation>
        <location evidence="4">Membrane</location>
        <topology evidence="4">Lipid-anchor</topology>
    </subcellularLocation>
</comment>
<dbReference type="InterPro" id="IPR036457">
    <property type="entry name" value="PPM-type-like_dom_sf"/>
</dbReference>
<comment type="catalytic activity">
    <reaction evidence="20">
        <text>O-phospho-L-threonyl-[protein] + H2O = L-threonyl-[protein] + phosphate</text>
        <dbReference type="Rhea" id="RHEA:47004"/>
        <dbReference type="Rhea" id="RHEA-COMP:11060"/>
        <dbReference type="Rhea" id="RHEA-COMP:11605"/>
        <dbReference type="ChEBI" id="CHEBI:15377"/>
        <dbReference type="ChEBI" id="CHEBI:30013"/>
        <dbReference type="ChEBI" id="CHEBI:43474"/>
        <dbReference type="ChEBI" id="CHEBI:61977"/>
        <dbReference type="EC" id="3.1.3.16"/>
    </reaction>
</comment>
<dbReference type="InterPro" id="IPR036580">
    <property type="entry name" value="PP2C_C_sf"/>
</dbReference>
<keyword evidence="17" id="KW-0464">Manganese</keyword>
<feature type="region of interest" description="Disordered" evidence="25">
    <location>
        <begin position="1"/>
        <end position="33"/>
    </location>
</feature>
<dbReference type="Proteomes" id="UP000250572">
    <property type="component" value="Unassembled WGS sequence"/>
</dbReference>
<keyword evidence="16" id="KW-0472">Membrane</keyword>
<evidence type="ECO:0000256" key="22">
    <source>
        <dbReference type="ARBA" id="ARBA00070216"/>
    </source>
</evidence>
<dbReference type="InterPro" id="IPR000222">
    <property type="entry name" value="PP2C_BS"/>
</dbReference>
<dbReference type="InterPro" id="IPR001932">
    <property type="entry name" value="PPM-type_phosphatase-like_dom"/>
</dbReference>
<dbReference type="AlphaFoldDB" id="A0A315VKE0"/>
<dbReference type="EMBL" id="NHOQ01001678">
    <property type="protein sequence ID" value="PWA22841.1"/>
    <property type="molecule type" value="Genomic_DNA"/>
</dbReference>
<keyword evidence="9" id="KW-0597">Phosphoprotein</keyword>
<evidence type="ECO:0000256" key="24">
    <source>
        <dbReference type="RuleBase" id="RU003465"/>
    </source>
</evidence>
<sequence length="712" mass="77714">GYADTAQAQSQARSPALHPIHKHQSRDKRRLHPHQLRIGAMRTARKGNVEMPAFVRQLVKETEKRVSSFFKGGRGGESDGEQMGEGEKEEVIPSPYLDRPVLEKLTEEGCTRWGLTYALGSMQGWRANMEDFHNCVPQLGGELADWSFFAVFDGHAGSTVAQYCSQHLLGHILATGGVGPEDNPEKVKGAIIDGFLQTDKHLHSVARREGWERGGTTVVSTLISPYYIYFGNCGDSRAVLCRSGQVCFSTEDHKPYCPLEKERIESAGGSVSLQRINGSLAVSRALGDFSYKGVENRTPSQQMVSPEPEVCVVERSPMDEFLVLACDGVWDTISNEELCAFVHNRLQVCTDLRDVCTQVIDLCLYKPVLTLLCSASQGSLDNISIILLCFPGAPQLSAEALHQEAELEDLLESKVAEIYDELSASGEEPDLLSVLTVLASTVIPGLPPGGGIQSKRNCIISAYYNQRETHKPAAPNAIVHNSQGPHPSRKPVLVPVALPWPLVSSFTQLLLQQRQRYLIGHHELVDRDHLSRQTTAQVHFSPWTSVCLAVTHTFHRAVRVALPSHGALGGGRLHSVAFHSLESEACRWTPLALLLTSKAGAGTELALPRAGQLPQDPVERLLDNDRNDIEERVDTAHSHQDEKAVSEPVGPLGFIALPLTAHQVPKADGAECHKAEIEGVDVAPVLHGAVQGGGAAGNHNRRQSQNQHHVID</sequence>
<keyword evidence="7" id="KW-0963">Cytoplasm</keyword>
<evidence type="ECO:0000256" key="5">
    <source>
        <dbReference type="ARBA" id="ARBA00006702"/>
    </source>
</evidence>
<evidence type="ECO:0000256" key="14">
    <source>
        <dbReference type="ARBA" id="ARBA00022843"/>
    </source>
</evidence>
<keyword evidence="11" id="KW-0479">Metal-binding</keyword>
<evidence type="ECO:0000256" key="4">
    <source>
        <dbReference type="ARBA" id="ARBA00004635"/>
    </source>
</evidence>
<evidence type="ECO:0000256" key="25">
    <source>
        <dbReference type="SAM" id="MobiDB-lite"/>
    </source>
</evidence>
<dbReference type="EC" id="3.1.3.16" evidence="6"/>
<keyword evidence="14" id="KW-0832">Ubl conjugation</keyword>
<evidence type="ECO:0000256" key="21">
    <source>
        <dbReference type="ARBA" id="ARBA00065584"/>
    </source>
</evidence>
<dbReference type="Gene3D" id="3.60.40.10">
    <property type="entry name" value="PPM-type phosphatase domain"/>
    <property type="match status" value="1"/>
</dbReference>
<dbReference type="SUPFAM" id="SSF81606">
    <property type="entry name" value="PP2C-like"/>
    <property type="match status" value="1"/>
</dbReference>
<protein>
    <recommendedName>
        <fullName evidence="22">Protein phosphatase 1B</fullName>
        <ecNumber evidence="6">3.1.3.16</ecNumber>
    </recommendedName>
    <alternativeName>
        <fullName evidence="23">Protein phosphatase 2C isoform beta</fullName>
    </alternativeName>
</protein>
<comment type="cofactor">
    <cofactor evidence="1">
        <name>Mn(2+)</name>
        <dbReference type="ChEBI" id="CHEBI:29035"/>
    </cofactor>
</comment>
<evidence type="ECO:0000256" key="17">
    <source>
        <dbReference type="ARBA" id="ARBA00023211"/>
    </source>
</evidence>
<reference evidence="27 28" key="1">
    <citation type="journal article" date="2018" name="G3 (Bethesda)">
        <title>A High-Quality Reference Genome for the Invasive Mosquitofish Gambusia affinis Using a Chicago Library.</title>
        <authorList>
            <person name="Hoffberg S.L."/>
            <person name="Troendle N.J."/>
            <person name="Glenn T.C."/>
            <person name="Mahmud O."/>
            <person name="Louha S."/>
            <person name="Chalopin D."/>
            <person name="Bennetzen J.L."/>
            <person name="Mauricio R."/>
        </authorList>
    </citation>
    <scope>NUCLEOTIDE SEQUENCE [LARGE SCALE GENOMIC DNA]</scope>
    <source>
        <strain evidence="27">NE01/NJP1002.9</strain>
        <tissue evidence="27">Muscle</tissue>
    </source>
</reference>
<feature type="non-terminal residue" evidence="27">
    <location>
        <position position="1"/>
    </location>
</feature>
<evidence type="ECO:0000256" key="2">
    <source>
        <dbReference type="ARBA" id="ARBA00001946"/>
    </source>
</evidence>
<evidence type="ECO:0000256" key="18">
    <source>
        <dbReference type="ARBA" id="ARBA00023288"/>
    </source>
</evidence>
<proteinExistence type="inferred from homology"/>
<dbReference type="Gene3D" id="1.10.10.430">
    <property type="entry name" value="Phosphatase 2C, C-terminal domain suprefamily"/>
    <property type="match status" value="1"/>
</dbReference>
<dbReference type="GO" id="GO:0030145">
    <property type="term" value="F:manganese ion binding"/>
    <property type="evidence" value="ECO:0007669"/>
    <property type="project" value="InterPro"/>
</dbReference>
<keyword evidence="12 24" id="KW-0378">Hydrolase</keyword>
<accession>A0A315VKE0</accession>
<feature type="region of interest" description="Disordered" evidence="25">
    <location>
        <begin position="69"/>
        <end position="90"/>
    </location>
</feature>
<comment type="caution">
    <text evidence="27">The sequence shown here is derived from an EMBL/GenBank/DDBJ whole genome shotgun (WGS) entry which is preliminary data.</text>
</comment>
<evidence type="ECO:0000256" key="9">
    <source>
        <dbReference type="ARBA" id="ARBA00022553"/>
    </source>
</evidence>
<keyword evidence="28" id="KW-1185">Reference proteome</keyword>
<keyword evidence="10" id="KW-0519">Myristate</keyword>
<dbReference type="SMART" id="SM00332">
    <property type="entry name" value="PP2Cc"/>
    <property type="match status" value="1"/>
</dbReference>
<comment type="cofactor">
    <cofactor evidence="2">
        <name>Mg(2+)</name>
        <dbReference type="ChEBI" id="CHEBI:18420"/>
    </cofactor>
</comment>
<dbReference type="STRING" id="33528.ENSGAFP00000009564"/>
<gene>
    <name evidence="27" type="ORF">CCH79_00002060</name>
</gene>
<evidence type="ECO:0000256" key="23">
    <source>
        <dbReference type="ARBA" id="ARBA00082952"/>
    </source>
</evidence>
<keyword evidence="8" id="KW-1017">Isopeptide bond</keyword>
<dbReference type="CDD" id="cd00143">
    <property type="entry name" value="PP2Cc"/>
    <property type="match status" value="1"/>
</dbReference>
<dbReference type="InterPro" id="IPR012911">
    <property type="entry name" value="PP2C_C"/>
</dbReference>
<organism evidence="27 28">
    <name type="scientific">Gambusia affinis</name>
    <name type="common">Western mosquitofish</name>
    <name type="synonym">Heterandria affinis</name>
    <dbReference type="NCBI Taxonomy" id="33528"/>
    <lineage>
        <taxon>Eukaryota</taxon>
        <taxon>Metazoa</taxon>
        <taxon>Chordata</taxon>
        <taxon>Craniata</taxon>
        <taxon>Vertebrata</taxon>
        <taxon>Euteleostomi</taxon>
        <taxon>Actinopterygii</taxon>
        <taxon>Neopterygii</taxon>
        <taxon>Teleostei</taxon>
        <taxon>Neoteleostei</taxon>
        <taxon>Acanthomorphata</taxon>
        <taxon>Ovalentaria</taxon>
        <taxon>Atherinomorphae</taxon>
        <taxon>Cyprinodontiformes</taxon>
        <taxon>Poeciliidae</taxon>
        <taxon>Poeciliinae</taxon>
        <taxon>Gambusia</taxon>
    </lineage>
</organism>
<dbReference type="SUPFAM" id="SSF81601">
    <property type="entry name" value="Protein serine/threonine phosphatase 2C, C-terminal domain"/>
    <property type="match status" value="1"/>
</dbReference>
<feature type="domain" description="PPM-type phosphatase" evidence="26">
    <location>
        <begin position="116"/>
        <end position="390"/>
    </location>
</feature>
<evidence type="ECO:0000313" key="27">
    <source>
        <dbReference type="EMBL" id="PWA22841.1"/>
    </source>
</evidence>
<evidence type="ECO:0000256" key="20">
    <source>
        <dbReference type="ARBA" id="ARBA00048336"/>
    </source>
</evidence>
<evidence type="ECO:0000256" key="11">
    <source>
        <dbReference type="ARBA" id="ARBA00022723"/>
    </source>
</evidence>
<dbReference type="GO" id="GO:0005829">
    <property type="term" value="C:cytosol"/>
    <property type="evidence" value="ECO:0007669"/>
    <property type="project" value="UniProtKB-SubCell"/>
</dbReference>
<dbReference type="GO" id="GO:0000287">
    <property type="term" value="F:magnesium ion binding"/>
    <property type="evidence" value="ECO:0007669"/>
    <property type="project" value="InterPro"/>
</dbReference>
<keyword evidence="18" id="KW-0449">Lipoprotein</keyword>
<evidence type="ECO:0000259" key="26">
    <source>
        <dbReference type="PROSITE" id="PS51746"/>
    </source>
</evidence>
<dbReference type="PANTHER" id="PTHR47992">
    <property type="entry name" value="PROTEIN PHOSPHATASE"/>
    <property type="match status" value="1"/>
</dbReference>
<evidence type="ECO:0000256" key="7">
    <source>
        <dbReference type="ARBA" id="ARBA00022490"/>
    </source>
</evidence>
<keyword evidence="15 24" id="KW-0904">Protein phosphatase</keyword>
<feature type="region of interest" description="Disordered" evidence="25">
    <location>
        <begin position="690"/>
        <end position="712"/>
    </location>
</feature>
<keyword evidence="13" id="KW-0460">Magnesium</keyword>
<dbReference type="Pfam" id="PF07830">
    <property type="entry name" value="PP2C_C"/>
    <property type="match status" value="1"/>
</dbReference>
<evidence type="ECO:0000256" key="6">
    <source>
        <dbReference type="ARBA" id="ARBA00013081"/>
    </source>
</evidence>
<comment type="similarity">
    <text evidence="5 24">Belongs to the PP2C family.</text>
</comment>
<name>A0A315VKE0_GAMAF</name>
<evidence type="ECO:0000256" key="10">
    <source>
        <dbReference type="ARBA" id="ARBA00022707"/>
    </source>
</evidence>